<keyword evidence="3" id="KW-1185">Reference proteome</keyword>
<evidence type="ECO:0000313" key="2">
    <source>
        <dbReference type="EnsemblPlants" id="ORUFI11G20460.4"/>
    </source>
</evidence>
<dbReference type="Gramene" id="ORUFI11G20460.4">
    <property type="protein sequence ID" value="ORUFI11G20460.4"/>
    <property type="gene ID" value="ORUFI11G20460"/>
</dbReference>
<evidence type="ECO:0000256" key="1">
    <source>
        <dbReference type="SAM" id="MobiDB-lite"/>
    </source>
</evidence>
<protein>
    <submittedName>
        <fullName evidence="2">Uncharacterized protein</fullName>
    </submittedName>
</protein>
<sequence>MCGPNSHPCLSPLHSSPPRSSSLEKPKLQQSAAAATRERPSGDDGSRQLLPQLEWRLGDEAMAGSVGEMIWIKICLDAG</sequence>
<accession>A0A0E0RAM4</accession>
<reference evidence="2" key="2">
    <citation type="submission" date="2015-06" db="UniProtKB">
        <authorList>
            <consortium name="EnsemblPlants"/>
        </authorList>
    </citation>
    <scope>IDENTIFICATION</scope>
</reference>
<feature type="region of interest" description="Disordered" evidence="1">
    <location>
        <begin position="1"/>
        <end position="49"/>
    </location>
</feature>
<evidence type="ECO:0000313" key="3">
    <source>
        <dbReference type="Proteomes" id="UP000008022"/>
    </source>
</evidence>
<reference evidence="3" key="1">
    <citation type="submission" date="2013-06" db="EMBL/GenBank/DDBJ databases">
        <authorList>
            <person name="Zhao Q."/>
        </authorList>
    </citation>
    <scope>NUCLEOTIDE SEQUENCE</scope>
    <source>
        <strain evidence="3">cv. W1943</strain>
    </source>
</reference>
<dbReference type="HOGENOM" id="CLU_2610256_0_0_1"/>
<dbReference type="AlphaFoldDB" id="A0A0E0RAM4"/>
<proteinExistence type="predicted"/>
<dbReference type="Proteomes" id="UP000008022">
    <property type="component" value="Unassembled WGS sequence"/>
</dbReference>
<feature type="compositionally biased region" description="Basic and acidic residues" evidence="1">
    <location>
        <begin position="36"/>
        <end position="46"/>
    </location>
</feature>
<organism evidence="2 3">
    <name type="scientific">Oryza rufipogon</name>
    <name type="common">Brownbeard rice</name>
    <name type="synonym">Asian wild rice</name>
    <dbReference type="NCBI Taxonomy" id="4529"/>
    <lineage>
        <taxon>Eukaryota</taxon>
        <taxon>Viridiplantae</taxon>
        <taxon>Streptophyta</taxon>
        <taxon>Embryophyta</taxon>
        <taxon>Tracheophyta</taxon>
        <taxon>Spermatophyta</taxon>
        <taxon>Magnoliopsida</taxon>
        <taxon>Liliopsida</taxon>
        <taxon>Poales</taxon>
        <taxon>Poaceae</taxon>
        <taxon>BOP clade</taxon>
        <taxon>Oryzoideae</taxon>
        <taxon>Oryzeae</taxon>
        <taxon>Oryzinae</taxon>
        <taxon>Oryza</taxon>
    </lineage>
</organism>
<dbReference type="EnsemblPlants" id="ORUFI11G20460.4">
    <property type="protein sequence ID" value="ORUFI11G20460.4"/>
    <property type="gene ID" value="ORUFI11G20460"/>
</dbReference>
<feature type="compositionally biased region" description="Low complexity" evidence="1">
    <location>
        <begin position="1"/>
        <end position="21"/>
    </location>
</feature>
<name>A0A0E0RAM4_ORYRU</name>